<dbReference type="EMBL" id="CP095071">
    <property type="protein sequence ID" value="UOQ85088.1"/>
    <property type="molecule type" value="Genomic_DNA"/>
</dbReference>
<feature type="transmembrane region" description="Helical" evidence="1">
    <location>
        <begin position="14"/>
        <end position="38"/>
    </location>
</feature>
<evidence type="ECO:0000256" key="1">
    <source>
        <dbReference type="SAM" id="Phobius"/>
    </source>
</evidence>
<keyword evidence="1" id="KW-1133">Transmembrane helix</keyword>
<keyword evidence="1" id="KW-0472">Membrane</keyword>
<evidence type="ECO:0008006" key="4">
    <source>
        <dbReference type="Google" id="ProtNLM"/>
    </source>
</evidence>
<proteinExistence type="predicted"/>
<dbReference type="Proteomes" id="UP000831537">
    <property type="component" value="Chromosome"/>
</dbReference>
<sequence length="161" mass="19383">MKKRHFYDRQQRKILFFIGLGAFILVLAFIIYGIVYLFSEERQVVQVAEQFYEYEQEGDFGNSWELFHSSMKKRFNKGTYMQDRAHVFLNHFGVDSFDFSLGDPSEIKNFQLTEDPTVEYTVYQIDVTSMYNSKYGYLEIRQPVILIEEDSEWKVLWDYDH</sequence>
<dbReference type="RefSeq" id="WP_244743789.1">
    <property type="nucleotide sequence ID" value="NZ_CP095071.1"/>
</dbReference>
<evidence type="ECO:0000313" key="3">
    <source>
        <dbReference type="Proteomes" id="UP000831537"/>
    </source>
</evidence>
<protein>
    <recommendedName>
        <fullName evidence="4">DUF4878 domain-containing protein</fullName>
    </recommendedName>
</protein>
<accession>A0ABY4GL49</accession>
<reference evidence="2 3" key="1">
    <citation type="submission" date="2022-04" db="EMBL/GenBank/DDBJ databases">
        <title>Gracilibacillus sp. isolated from saltern.</title>
        <authorList>
            <person name="Won M."/>
            <person name="Lee C.-M."/>
            <person name="Woen H.-Y."/>
            <person name="Kwon S.-W."/>
        </authorList>
    </citation>
    <scope>NUCLEOTIDE SEQUENCE [LARGE SCALE GENOMIC DNA]</scope>
    <source>
        <strain evidence="2 3">SSPM10-3</strain>
    </source>
</reference>
<dbReference type="SUPFAM" id="SSF54427">
    <property type="entry name" value="NTF2-like"/>
    <property type="match status" value="1"/>
</dbReference>
<evidence type="ECO:0000313" key="2">
    <source>
        <dbReference type="EMBL" id="UOQ85088.1"/>
    </source>
</evidence>
<keyword evidence="1" id="KW-0812">Transmembrane</keyword>
<name>A0ABY4GL49_9BACI</name>
<gene>
    <name evidence="2" type="ORF">MUN87_20985</name>
</gene>
<dbReference type="InterPro" id="IPR032710">
    <property type="entry name" value="NTF2-like_dom_sf"/>
</dbReference>
<keyword evidence="3" id="KW-1185">Reference proteome</keyword>
<organism evidence="2 3">
    <name type="scientific">Gracilibacillus salinarum</name>
    <dbReference type="NCBI Taxonomy" id="2932255"/>
    <lineage>
        <taxon>Bacteria</taxon>
        <taxon>Bacillati</taxon>
        <taxon>Bacillota</taxon>
        <taxon>Bacilli</taxon>
        <taxon>Bacillales</taxon>
        <taxon>Bacillaceae</taxon>
        <taxon>Gracilibacillus</taxon>
    </lineage>
</organism>